<evidence type="ECO:0000313" key="2">
    <source>
        <dbReference type="EMBL" id="KIO27136.1"/>
    </source>
</evidence>
<dbReference type="OrthoDB" id="3257251at2759"/>
<feature type="region of interest" description="Disordered" evidence="1">
    <location>
        <begin position="380"/>
        <end position="413"/>
    </location>
</feature>
<feature type="compositionally biased region" description="Polar residues" evidence="1">
    <location>
        <begin position="489"/>
        <end position="501"/>
    </location>
</feature>
<feature type="compositionally biased region" description="Polar residues" evidence="1">
    <location>
        <begin position="380"/>
        <end position="389"/>
    </location>
</feature>
<feature type="compositionally biased region" description="Low complexity" evidence="1">
    <location>
        <begin position="438"/>
        <end position="447"/>
    </location>
</feature>
<keyword evidence="3" id="KW-1185">Reference proteome</keyword>
<feature type="region of interest" description="Disordered" evidence="1">
    <location>
        <begin position="1"/>
        <end position="241"/>
    </location>
</feature>
<organism evidence="2 3">
    <name type="scientific">Tulasnella calospora MUT 4182</name>
    <dbReference type="NCBI Taxonomy" id="1051891"/>
    <lineage>
        <taxon>Eukaryota</taxon>
        <taxon>Fungi</taxon>
        <taxon>Dikarya</taxon>
        <taxon>Basidiomycota</taxon>
        <taxon>Agaricomycotina</taxon>
        <taxon>Agaricomycetes</taxon>
        <taxon>Cantharellales</taxon>
        <taxon>Tulasnellaceae</taxon>
        <taxon>Tulasnella</taxon>
    </lineage>
</organism>
<feature type="region of interest" description="Disordered" evidence="1">
    <location>
        <begin position="429"/>
        <end position="501"/>
    </location>
</feature>
<feature type="compositionally biased region" description="Low complexity" evidence="1">
    <location>
        <begin position="1"/>
        <end position="11"/>
    </location>
</feature>
<evidence type="ECO:0000313" key="3">
    <source>
        <dbReference type="Proteomes" id="UP000054248"/>
    </source>
</evidence>
<dbReference type="EMBL" id="KN823014">
    <property type="protein sequence ID" value="KIO27136.1"/>
    <property type="molecule type" value="Genomic_DNA"/>
</dbReference>
<protein>
    <submittedName>
        <fullName evidence="2">Uncharacterized protein</fullName>
    </submittedName>
</protein>
<proteinExistence type="predicted"/>
<dbReference type="STRING" id="1051891.A0A0C3QJA2"/>
<name>A0A0C3QJA2_9AGAM</name>
<sequence>MDPASHPQSSSQHHDQHLQPTAHQAALSSPIAKRKPGRPIEETDNRELELKREKARERQRRKRARDKQMLLQKGGELVAGVPMEEEPQPHNLVPASSQQPVVSQVPIPNASQPPPSLPPPPQPIPMPVQMPEPVPPPQRLAPSINLPDTQAGVLNNSSTHSVAGPSSLLVPTPEDPRPVSEEEMKREKVRRAARERQRKHRALLKAKRMSAMDDVNQLPPPPGYSHAHPQHAHHPAGHGPPHPHLLMAQEHMLYQDQVAAAALQAQAAQAQILAEARSGVLNNQMPVQQQPPQPPAANTSPVTLPAAVPAVQQIPPPEGPPGGSPGETFAGYMMLAFSCAPMLKAHVMATMGMAEGDLHAVQQLIASAWDQWNHMRHLPTHQQASSVPAQGSAEHVPFAEGSGVPSAAGPAPTPVEYFRERFQRTMAQPSPYQNQAGRPTHSSSPSPKRSRRPRGERGETMANLLRPVGDDRGDAIGESEAEDEEMRDINQTYSGMNPNAH</sequence>
<dbReference type="AlphaFoldDB" id="A0A0C3QJA2"/>
<feature type="compositionally biased region" description="Pro residues" evidence="1">
    <location>
        <begin position="111"/>
        <end position="139"/>
    </location>
</feature>
<dbReference type="Proteomes" id="UP000054248">
    <property type="component" value="Unassembled WGS sequence"/>
</dbReference>
<gene>
    <name evidence="2" type="ORF">M407DRAFT_233621</name>
</gene>
<reference evidence="3" key="2">
    <citation type="submission" date="2015-01" db="EMBL/GenBank/DDBJ databases">
        <title>Evolutionary Origins and Diversification of the Mycorrhizal Mutualists.</title>
        <authorList>
            <consortium name="DOE Joint Genome Institute"/>
            <consortium name="Mycorrhizal Genomics Consortium"/>
            <person name="Kohler A."/>
            <person name="Kuo A."/>
            <person name="Nagy L.G."/>
            <person name="Floudas D."/>
            <person name="Copeland A."/>
            <person name="Barry K.W."/>
            <person name="Cichocki N."/>
            <person name="Veneault-Fourrey C."/>
            <person name="LaButti K."/>
            <person name="Lindquist E.A."/>
            <person name="Lipzen A."/>
            <person name="Lundell T."/>
            <person name="Morin E."/>
            <person name="Murat C."/>
            <person name="Riley R."/>
            <person name="Ohm R."/>
            <person name="Sun H."/>
            <person name="Tunlid A."/>
            <person name="Henrissat B."/>
            <person name="Grigoriev I.V."/>
            <person name="Hibbett D.S."/>
            <person name="Martin F."/>
        </authorList>
    </citation>
    <scope>NUCLEOTIDE SEQUENCE [LARGE SCALE GENOMIC DNA]</scope>
    <source>
        <strain evidence="3">MUT 4182</strain>
    </source>
</reference>
<dbReference type="HOGENOM" id="CLU_544219_0_0_1"/>
<feature type="compositionally biased region" description="Basic and acidic residues" evidence="1">
    <location>
        <begin position="174"/>
        <end position="195"/>
    </location>
</feature>
<accession>A0A0C3QJA2</accession>
<feature type="compositionally biased region" description="Acidic residues" evidence="1">
    <location>
        <begin position="477"/>
        <end position="486"/>
    </location>
</feature>
<reference evidence="2 3" key="1">
    <citation type="submission" date="2014-04" db="EMBL/GenBank/DDBJ databases">
        <authorList>
            <consortium name="DOE Joint Genome Institute"/>
            <person name="Kuo A."/>
            <person name="Girlanda M."/>
            <person name="Perotto S."/>
            <person name="Kohler A."/>
            <person name="Nagy L.G."/>
            <person name="Floudas D."/>
            <person name="Copeland A."/>
            <person name="Barry K.W."/>
            <person name="Cichocki N."/>
            <person name="Veneault-Fourrey C."/>
            <person name="LaButti K."/>
            <person name="Lindquist E.A."/>
            <person name="Lipzen A."/>
            <person name="Lundell T."/>
            <person name="Morin E."/>
            <person name="Murat C."/>
            <person name="Sun H."/>
            <person name="Tunlid A."/>
            <person name="Henrissat B."/>
            <person name="Grigoriev I.V."/>
            <person name="Hibbett D.S."/>
            <person name="Martin F."/>
            <person name="Nordberg H.P."/>
            <person name="Cantor M.N."/>
            <person name="Hua S.X."/>
        </authorList>
    </citation>
    <scope>NUCLEOTIDE SEQUENCE [LARGE SCALE GENOMIC DNA]</scope>
    <source>
        <strain evidence="2 3">MUT 4182</strain>
    </source>
</reference>
<feature type="compositionally biased region" description="Basic residues" evidence="1">
    <location>
        <begin position="196"/>
        <end position="208"/>
    </location>
</feature>
<feature type="compositionally biased region" description="Polar residues" evidence="1">
    <location>
        <begin position="146"/>
        <end position="161"/>
    </location>
</feature>
<feature type="compositionally biased region" description="Basic and acidic residues" evidence="1">
    <location>
        <begin position="38"/>
        <end position="56"/>
    </location>
</feature>
<evidence type="ECO:0000256" key="1">
    <source>
        <dbReference type="SAM" id="MobiDB-lite"/>
    </source>
</evidence>